<dbReference type="Proteomes" id="UP000603545">
    <property type="component" value="Unassembled WGS sequence"/>
</dbReference>
<reference evidence="2 3" key="1">
    <citation type="submission" date="2020-08" db="EMBL/GenBank/DDBJ databases">
        <title>Bridging the membrane lipid divide: bacteria of the FCB group superphylum have the potential to synthesize archaeal ether lipids.</title>
        <authorList>
            <person name="Villanueva L."/>
            <person name="Von Meijenfeldt F.A.B."/>
            <person name="Westbye A.B."/>
            <person name="Yadav S."/>
            <person name="Hopmans E.C."/>
            <person name="Dutilh B.E."/>
            <person name="Sinninghe Damste J.S."/>
        </authorList>
    </citation>
    <scope>NUCLEOTIDE SEQUENCE [LARGE SCALE GENOMIC DNA]</scope>
    <source>
        <strain evidence="2">NIOZ-UU82</strain>
    </source>
</reference>
<keyword evidence="1" id="KW-0812">Transmembrane</keyword>
<organism evidence="2 3">
    <name type="scientific">Candidatus Desulfaltia bathyphila</name>
    <dbReference type="NCBI Taxonomy" id="2841697"/>
    <lineage>
        <taxon>Bacteria</taxon>
        <taxon>Pseudomonadati</taxon>
        <taxon>Thermodesulfobacteriota</taxon>
        <taxon>Desulfobacteria</taxon>
        <taxon>Desulfobacterales</taxon>
        <taxon>Desulfobacterales incertae sedis</taxon>
        <taxon>Candidatus Desulfaltia</taxon>
    </lineage>
</organism>
<feature type="transmembrane region" description="Helical" evidence="1">
    <location>
        <begin position="41"/>
        <end position="60"/>
    </location>
</feature>
<keyword evidence="1" id="KW-1133">Transmembrane helix</keyword>
<evidence type="ECO:0000256" key="1">
    <source>
        <dbReference type="SAM" id="Phobius"/>
    </source>
</evidence>
<evidence type="ECO:0000313" key="3">
    <source>
        <dbReference type="Proteomes" id="UP000603545"/>
    </source>
</evidence>
<name>A0A8J6N5E6_9BACT</name>
<evidence type="ECO:0000313" key="2">
    <source>
        <dbReference type="EMBL" id="MBC8199161.1"/>
    </source>
</evidence>
<protein>
    <submittedName>
        <fullName evidence="2">Uncharacterized protein</fullName>
    </submittedName>
</protein>
<dbReference type="AlphaFoldDB" id="A0A8J6N5E6"/>
<dbReference type="EMBL" id="JACNLL010000037">
    <property type="protein sequence ID" value="MBC8199161.1"/>
    <property type="molecule type" value="Genomic_DNA"/>
</dbReference>
<gene>
    <name evidence="2" type="ORF">H8E80_03825</name>
</gene>
<accession>A0A8J6N5E6</accession>
<sequence>MNADRFKHKETRNIKNYIMRLQQNPLFRKEISPWYDSDTSCLIMIGFLLIVFLFSITGISEAYEKLEYHKHVWIPGILAILSGVIIISTSTRLIKRYYKRRAKERDDL</sequence>
<proteinExistence type="predicted"/>
<comment type="caution">
    <text evidence="2">The sequence shown here is derived from an EMBL/GenBank/DDBJ whole genome shotgun (WGS) entry which is preliminary data.</text>
</comment>
<keyword evidence="1" id="KW-0472">Membrane</keyword>
<feature type="transmembrane region" description="Helical" evidence="1">
    <location>
        <begin position="72"/>
        <end position="94"/>
    </location>
</feature>